<feature type="region of interest" description="Disordered" evidence="3">
    <location>
        <begin position="1"/>
        <end position="41"/>
    </location>
</feature>
<dbReference type="InterPro" id="IPR016032">
    <property type="entry name" value="Sig_transdc_resp-reg_C-effctor"/>
</dbReference>
<dbReference type="InterPro" id="IPR001867">
    <property type="entry name" value="OmpR/PhoB-type_DNA-bd"/>
</dbReference>
<evidence type="ECO:0000256" key="2">
    <source>
        <dbReference type="PROSITE-ProRule" id="PRU01091"/>
    </source>
</evidence>
<keyword evidence="6" id="KW-1185">Reference proteome</keyword>
<organism evidence="5 6">
    <name type="scientific">Streptomyces griseochromogenes</name>
    <dbReference type="NCBI Taxonomy" id="68214"/>
    <lineage>
        <taxon>Bacteria</taxon>
        <taxon>Bacillati</taxon>
        <taxon>Actinomycetota</taxon>
        <taxon>Actinomycetes</taxon>
        <taxon>Kitasatosporales</taxon>
        <taxon>Streptomycetaceae</taxon>
        <taxon>Streptomyces</taxon>
    </lineage>
</organism>
<sequence>MSPQSALSPSAVPGQPPSLATAVRRSPAVVAQQSRRSGAERAVPVLRWPQQTAEVERCRAHGIPRLLVVEPATPPPVCVDPLEDWVRAPAGERDLQARRAALQARAERRKPMLDEHNVLHHAGRALPLAAGEADLVRLLLDNYRSVVDRIELATRMWPEGTDRRNALDVRVLRARRRLAPLDLVIKTVWRTGYLLDTRRDGDSP</sequence>
<dbReference type="InterPro" id="IPR036388">
    <property type="entry name" value="WH-like_DNA-bd_sf"/>
</dbReference>
<evidence type="ECO:0000256" key="3">
    <source>
        <dbReference type="SAM" id="MobiDB-lite"/>
    </source>
</evidence>
<dbReference type="Gene3D" id="1.10.10.10">
    <property type="entry name" value="Winged helix-like DNA-binding domain superfamily/Winged helix DNA-binding domain"/>
    <property type="match status" value="1"/>
</dbReference>
<reference evidence="5 6" key="1">
    <citation type="submission" date="2021-03" db="EMBL/GenBank/DDBJ databases">
        <title>Genomic Encyclopedia of Type Strains, Phase IV (KMG-IV): sequencing the most valuable type-strain genomes for metagenomic binning, comparative biology and taxonomic classification.</title>
        <authorList>
            <person name="Goeker M."/>
        </authorList>
    </citation>
    <scope>NUCLEOTIDE SEQUENCE [LARGE SCALE GENOMIC DNA]</scope>
    <source>
        <strain evidence="5 6">DSM 40499</strain>
    </source>
</reference>
<dbReference type="SUPFAM" id="SSF46894">
    <property type="entry name" value="C-terminal effector domain of the bipartite response regulators"/>
    <property type="match status" value="1"/>
</dbReference>
<dbReference type="EMBL" id="JAGGLP010000032">
    <property type="protein sequence ID" value="MBP2055659.1"/>
    <property type="molecule type" value="Genomic_DNA"/>
</dbReference>
<dbReference type="Proteomes" id="UP001519309">
    <property type="component" value="Unassembled WGS sequence"/>
</dbReference>
<feature type="domain" description="OmpR/PhoB-type" evidence="4">
    <location>
        <begin position="99"/>
        <end position="197"/>
    </location>
</feature>
<evidence type="ECO:0000313" key="5">
    <source>
        <dbReference type="EMBL" id="MBP2055659.1"/>
    </source>
</evidence>
<accession>A0ABS4M7K7</accession>
<protein>
    <recommendedName>
        <fullName evidence="4">OmpR/PhoB-type domain-containing protein</fullName>
    </recommendedName>
</protein>
<dbReference type="PROSITE" id="PS51755">
    <property type="entry name" value="OMPR_PHOB"/>
    <property type="match status" value="1"/>
</dbReference>
<gene>
    <name evidence="5" type="ORF">J2Z21_008675</name>
</gene>
<evidence type="ECO:0000259" key="4">
    <source>
        <dbReference type="PROSITE" id="PS51755"/>
    </source>
</evidence>
<name>A0ABS4M7K7_9ACTN</name>
<evidence type="ECO:0000256" key="1">
    <source>
        <dbReference type="ARBA" id="ARBA00023125"/>
    </source>
</evidence>
<proteinExistence type="predicted"/>
<evidence type="ECO:0000313" key="6">
    <source>
        <dbReference type="Proteomes" id="UP001519309"/>
    </source>
</evidence>
<dbReference type="Pfam" id="PF00486">
    <property type="entry name" value="Trans_reg_C"/>
    <property type="match status" value="1"/>
</dbReference>
<keyword evidence="1 2" id="KW-0238">DNA-binding</keyword>
<dbReference type="SMART" id="SM00862">
    <property type="entry name" value="Trans_reg_C"/>
    <property type="match status" value="1"/>
</dbReference>
<dbReference type="RefSeq" id="WP_159400046.1">
    <property type="nucleotide sequence ID" value="NZ_CP016279.1"/>
</dbReference>
<feature type="DNA-binding region" description="OmpR/PhoB-type" evidence="2">
    <location>
        <begin position="99"/>
        <end position="197"/>
    </location>
</feature>
<comment type="caution">
    <text evidence="5">The sequence shown here is derived from an EMBL/GenBank/DDBJ whole genome shotgun (WGS) entry which is preliminary data.</text>
</comment>